<proteinExistence type="predicted"/>
<gene>
    <name evidence="1" type="ORF">ERS008198_03267</name>
</gene>
<protein>
    <submittedName>
        <fullName evidence="1">Uncharacterized protein</fullName>
    </submittedName>
</protein>
<dbReference type="AlphaFoldDB" id="A0A655DGF6"/>
<evidence type="ECO:0000313" key="1">
    <source>
        <dbReference type="EMBL" id="CNU65903.1"/>
    </source>
</evidence>
<dbReference type="Proteomes" id="UP000041314">
    <property type="component" value="Unassembled WGS sequence"/>
</dbReference>
<accession>A0A655DGF6</accession>
<name>A0A655DGF6_SALET</name>
<reference evidence="1 2" key="1">
    <citation type="submission" date="2015-03" db="EMBL/GenBank/DDBJ databases">
        <authorList>
            <consortium name="Pathogen Informatics"/>
        </authorList>
    </citation>
    <scope>NUCLEOTIDE SEQUENCE [LARGE SCALE GENOMIC DNA]</scope>
    <source>
        <strain evidence="1 2">A1104</strain>
    </source>
</reference>
<dbReference type="EMBL" id="CQPA01000030">
    <property type="protein sequence ID" value="CNU65903.1"/>
    <property type="molecule type" value="Genomic_DNA"/>
</dbReference>
<evidence type="ECO:0000313" key="2">
    <source>
        <dbReference type="Proteomes" id="UP000041314"/>
    </source>
</evidence>
<sequence>MMFDQFMNILRQFLDAHIFIKLRRFAVQCRQNVFDAQVQVKGAFKFSERAQQAQSFGFVDTNAEQEQQVVWTGFFYDDAAFIEIFGDQTCRNTEFIHRTVFLHPRRQDSDFDRVEVHVFVIDIFEAMPCAI</sequence>
<organism evidence="1 2">
    <name type="scientific">Salmonella enterica subsp. enterica serovar Bovismorbificans</name>
    <dbReference type="NCBI Taxonomy" id="58097"/>
    <lineage>
        <taxon>Bacteria</taxon>
        <taxon>Pseudomonadati</taxon>
        <taxon>Pseudomonadota</taxon>
        <taxon>Gammaproteobacteria</taxon>
        <taxon>Enterobacterales</taxon>
        <taxon>Enterobacteriaceae</taxon>
        <taxon>Salmonella</taxon>
    </lineage>
</organism>